<protein>
    <recommendedName>
        <fullName evidence="3">PASTA domain-containing protein</fullName>
    </recommendedName>
</protein>
<keyword evidence="2" id="KW-1185">Reference proteome</keyword>
<dbReference type="Proteomes" id="UP000642070">
    <property type="component" value="Unassembled WGS sequence"/>
</dbReference>
<proteinExistence type="predicted"/>
<reference evidence="1" key="1">
    <citation type="journal article" date="2014" name="Int. J. Syst. Evol. Microbiol.">
        <title>Complete genome sequence of Corynebacterium casei LMG S-19264T (=DSM 44701T), isolated from a smear-ripened cheese.</title>
        <authorList>
            <consortium name="US DOE Joint Genome Institute (JGI-PGF)"/>
            <person name="Walter F."/>
            <person name="Albersmeier A."/>
            <person name="Kalinowski J."/>
            <person name="Ruckert C."/>
        </authorList>
    </citation>
    <scope>NUCLEOTIDE SEQUENCE</scope>
    <source>
        <strain evidence="1">JCM 19831</strain>
    </source>
</reference>
<dbReference type="EMBL" id="BMPI01000012">
    <property type="protein sequence ID" value="GGM26254.1"/>
    <property type="molecule type" value="Genomic_DNA"/>
</dbReference>
<dbReference type="RefSeq" id="WP_190250353.1">
    <property type="nucleotide sequence ID" value="NZ_BMPI01000012.1"/>
</dbReference>
<comment type="caution">
    <text evidence="1">The sequence shown here is derived from an EMBL/GenBank/DDBJ whole genome shotgun (WGS) entry which is preliminary data.</text>
</comment>
<evidence type="ECO:0008006" key="3">
    <source>
        <dbReference type="Google" id="ProtNLM"/>
    </source>
</evidence>
<reference evidence="1" key="2">
    <citation type="submission" date="2020-09" db="EMBL/GenBank/DDBJ databases">
        <authorList>
            <person name="Sun Q."/>
            <person name="Ohkuma M."/>
        </authorList>
    </citation>
    <scope>NUCLEOTIDE SEQUENCE</scope>
    <source>
        <strain evidence="1">JCM 19831</strain>
    </source>
</reference>
<dbReference type="AlphaFoldDB" id="A0A917TKV6"/>
<gene>
    <name evidence="1" type="ORF">GCM10007977_029290</name>
</gene>
<evidence type="ECO:0000313" key="1">
    <source>
        <dbReference type="EMBL" id="GGM26254.1"/>
    </source>
</evidence>
<sequence length="138" mass="14620">MLVPALVVLAIVLAWLFVIGTRYSSTPGGVTAADATATEDSSLVGPTAGAGVRAVGQLPNLVGMNCQSALVRLERLGYDHVVALSLDPEIRYIDRATVWTVAHQASPAGSKLQLDEPVVMGCTWNGRDNRTPWPPKNV</sequence>
<name>A0A917TKV6_9ACTN</name>
<organism evidence="1 2">
    <name type="scientific">Dactylosporangium sucinum</name>
    <dbReference type="NCBI Taxonomy" id="1424081"/>
    <lineage>
        <taxon>Bacteria</taxon>
        <taxon>Bacillati</taxon>
        <taxon>Actinomycetota</taxon>
        <taxon>Actinomycetes</taxon>
        <taxon>Micromonosporales</taxon>
        <taxon>Micromonosporaceae</taxon>
        <taxon>Dactylosporangium</taxon>
    </lineage>
</organism>
<accession>A0A917TKV6</accession>
<evidence type="ECO:0000313" key="2">
    <source>
        <dbReference type="Proteomes" id="UP000642070"/>
    </source>
</evidence>